<name>A0ABS9H3A3_9BACL</name>
<dbReference type="InterPro" id="IPR036638">
    <property type="entry name" value="HLH_DNA-bd_sf"/>
</dbReference>
<evidence type="ECO:0000313" key="2">
    <source>
        <dbReference type="Proteomes" id="UP001649381"/>
    </source>
</evidence>
<dbReference type="Proteomes" id="UP001649381">
    <property type="component" value="Unassembled WGS sequence"/>
</dbReference>
<keyword evidence="2" id="KW-1185">Reference proteome</keyword>
<dbReference type="EMBL" id="JAKIJS010000003">
    <property type="protein sequence ID" value="MCF6139429.1"/>
    <property type="molecule type" value="Genomic_DNA"/>
</dbReference>
<dbReference type="Gene3D" id="4.10.280.10">
    <property type="entry name" value="Helix-loop-helix DNA-binding domain"/>
    <property type="match status" value="1"/>
</dbReference>
<evidence type="ECO:0000313" key="1">
    <source>
        <dbReference type="EMBL" id="MCF6139429.1"/>
    </source>
</evidence>
<dbReference type="InterPro" id="IPR037208">
    <property type="entry name" value="Spo0E-like_sf"/>
</dbReference>
<protein>
    <submittedName>
        <fullName evidence="1">Aspartyl-phosphate phosphatase Spo0E family protein</fullName>
    </submittedName>
</protein>
<reference evidence="1 2" key="1">
    <citation type="submission" date="2022-01" db="EMBL/GenBank/DDBJ databases">
        <title>Alkalihalobacillus sp. EGI L200015, a novel bacterium isolated from a salt lake sediment.</title>
        <authorList>
            <person name="Gao L."/>
            <person name="Fang B.-Z."/>
            <person name="Li W.-J."/>
        </authorList>
    </citation>
    <scope>NUCLEOTIDE SEQUENCE [LARGE SCALE GENOMIC DNA]</scope>
    <source>
        <strain evidence="1 2">KCTC 12718</strain>
    </source>
</reference>
<organism evidence="1 2">
    <name type="scientific">Pseudalkalibacillus berkeleyi</name>
    <dbReference type="NCBI Taxonomy" id="1069813"/>
    <lineage>
        <taxon>Bacteria</taxon>
        <taxon>Bacillati</taxon>
        <taxon>Bacillota</taxon>
        <taxon>Bacilli</taxon>
        <taxon>Bacillales</taxon>
        <taxon>Fictibacillaceae</taxon>
        <taxon>Pseudalkalibacillus</taxon>
    </lineage>
</organism>
<dbReference type="InterPro" id="IPR018540">
    <property type="entry name" value="Spo0E-like"/>
</dbReference>
<dbReference type="SUPFAM" id="SSF140500">
    <property type="entry name" value="BAS1536-like"/>
    <property type="match status" value="1"/>
</dbReference>
<proteinExistence type="predicted"/>
<dbReference type="RefSeq" id="WP_236338320.1">
    <property type="nucleotide sequence ID" value="NZ_JAKIJS010000003.1"/>
</dbReference>
<dbReference type="Pfam" id="PF09388">
    <property type="entry name" value="SpoOE-like"/>
    <property type="match status" value="1"/>
</dbReference>
<accession>A0ABS9H3A3</accession>
<sequence>MRNIFVKIGLSSQIKGIMINNHYERKWVGGLSAEERYLLKEIETSRKRMLSLAKEKPLFSTEVVEISQYLDDLLNRYDVIKSEIIQVS</sequence>
<gene>
    <name evidence="1" type="ORF">L2716_17010</name>
</gene>
<comment type="caution">
    <text evidence="1">The sequence shown here is derived from an EMBL/GenBank/DDBJ whole genome shotgun (WGS) entry which is preliminary data.</text>
</comment>